<dbReference type="Pfam" id="PF08512">
    <property type="entry name" value="Rttp106-like_middle"/>
    <property type="match status" value="1"/>
</dbReference>
<dbReference type="SUPFAM" id="SSF50729">
    <property type="entry name" value="PH domain-like"/>
    <property type="match status" value="1"/>
</dbReference>
<dbReference type="EMBL" id="KQ257468">
    <property type="protein sequence ID" value="KNC96601.1"/>
    <property type="molecule type" value="Genomic_DNA"/>
</dbReference>
<dbReference type="GO" id="GO:0031491">
    <property type="term" value="F:nucleosome binding"/>
    <property type="evidence" value="ECO:0007669"/>
    <property type="project" value="TreeGrafter"/>
</dbReference>
<dbReference type="InterPro" id="IPR011993">
    <property type="entry name" value="PH-like_dom_sf"/>
</dbReference>
<dbReference type="Gene3D" id="2.30.29.30">
    <property type="entry name" value="Pleckstrin-homology domain (PH domain)/Phosphotyrosine-binding domain (PTB)"/>
    <property type="match status" value="1"/>
</dbReference>
<proteinExistence type="inferred from homology"/>
<evidence type="ECO:0000313" key="5">
    <source>
        <dbReference type="Proteomes" id="UP000053201"/>
    </source>
</evidence>
<keyword evidence="5" id="KW-1185">Reference proteome</keyword>
<evidence type="ECO:0000313" key="4">
    <source>
        <dbReference type="EMBL" id="KNC96601.1"/>
    </source>
</evidence>
<gene>
    <name evidence="4" type="ORF">SPPG_08185</name>
</gene>
<accession>A0A0L0H6V6</accession>
<evidence type="ECO:0000256" key="1">
    <source>
        <dbReference type="ARBA" id="ARBA00006159"/>
    </source>
</evidence>
<evidence type="ECO:0000256" key="2">
    <source>
        <dbReference type="SAM" id="MobiDB-lite"/>
    </source>
</evidence>
<dbReference type="SMART" id="SM01287">
    <property type="entry name" value="Rtt106"/>
    <property type="match status" value="1"/>
</dbReference>
<organism evidence="4 5">
    <name type="scientific">Spizellomyces punctatus (strain DAOM BR117)</name>
    <dbReference type="NCBI Taxonomy" id="645134"/>
    <lineage>
        <taxon>Eukaryota</taxon>
        <taxon>Fungi</taxon>
        <taxon>Fungi incertae sedis</taxon>
        <taxon>Chytridiomycota</taxon>
        <taxon>Chytridiomycota incertae sedis</taxon>
        <taxon>Chytridiomycetes</taxon>
        <taxon>Spizellomycetales</taxon>
        <taxon>Spizellomycetaceae</taxon>
        <taxon>Spizellomyces</taxon>
    </lineage>
</organism>
<dbReference type="VEuPathDB" id="FungiDB:SPPG_08185"/>
<dbReference type="InParanoid" id="A0A0L0H6V6"/>
<feature type="compositionally biased region" description="Acidic residues" evidence="2">
    <location>
        <begin position="430"/>
        <end position="460"/>
    </location>
</feature>
<feature type="domain" description="Histone chaperone RTT106/FACT complex subunit SPT16-like middle" evidence="3">
    <location>
        <begin position="209"/>
        <end position="310"/>
    </location>
</feature>
<feature type="compositionally biased region" description="Acidic residues" evidence="2">
    <location>
        <begin position="328"/>
        <end position="358"/>
    </location>
</feature>
<dbReference type="OMA" id="AMPEAHR"/>
<dbReference type="GeneID" id="27691362"/>
<dbReference type="PANTHER" id="PTHR45849:SF3">
    <property type="entry name" value="HISTONE CHAPERONE RTT106"/>
    <property type="match status" value="1"/>
</dbReference>
<dbReference type="FunCoup" id="A0A0L0H6V6">
    <property type="interactions" value="81"/>
</dbReference>
<evidence type="ECO:0000259" key="3">
    <source>
        <dbReference type="SMART" id="SM01287"/>
    </source>
</evidence>
<dbReference type="InterPro" id="IPR013719">
    <property type="entry name" value="RTT106/SPT16-like_middle_dom"/>
</dbReference>
<feature type="region of interest" description="Disordered" evidence="2">
    <location>
        <begin position="424"/>
        <end position="472"/>
    </location>
</feature>
<dbReference type="AlphaFoldDB" id="A0A0L0H6V6"/>
<dbReference type="PANTHER" id="PTHR45849">
    <property type="entry name" value="FACT COMPLEX SUBUNIT SSRP1"/>
    <property type="match status" value="1"/>
</dbReference>
<dbReference type="RefSeq" id="XP_016604641.1">
    <property type="nucleotide sequence ID" value="XM_016756343.1"/>
</dbReference>
<reference evidence="4 5" key="1">
    <citation type="submission" date="2009-08" db="EMBL/GenBank/DDBJ databases">
        <title>The Genome Sequence of Spizellomyces punctatus strain DAOM BR117.</title>
        <authorList>
            <consortium name="The Broad Institute Genome Sequencing Platform"/>
            <person name="Russ C."/>
            <person name="Cuomo C."/>
            <person name="Shea T."/>
            <person name="Young S.K."/>
            <person name="Zeng Q."/>
            <person name="Koehrsen M."/>
            <person name="Haas B."/>
            <person name="Borodovsky M."/>
            <person name="Guigo R."/>
            <person name="Alvarado L."/>
            <person name="Berlin A."/>
            <person name="Bochicchio J."/>
            <person name="Borenstein D."/>
            <person name="Chapman S."/>
            <person name="Chen Z."/>
            <person name="Engels R."/>
            <person name="Freedman E."/>
            <person name="Gellesch M."/>
            <person name="Goldberg J."/>
            <person name="Griggs A."/>
            <person name="Gujja S."/>
            <person name="Heiman D."/>
            <person name="Hepburn T."/>
            <person name="Howarth C."/>
            <person name="Jen D."/>
            <person name="Larson L."/>
            <person name="Lewis B."/>
            <person name="Mehta T."/>
            <person name="Park D."/>
            <person name="Pearson M."/>
            <person name="Roberts A."/>
            <person name="Saif S."/>
            <person name="Shenoy N."/>
            <person name="Sisk P."/>
            <person name="Stolte C."/>
            <person name="Sykes S."/>
            <person name="Thomson T."/>
            <person name="Walk T."/>
            <person name="White J."/>
            <person name="Yandava C."/>
            <person name="Burger G."/>
            <person name="Gray M.W."/>
            <person name="Holland P.W.H."/>
            <person name="King N."/>
            <person name="Lang F.B.F."/>
            <person name="Roger A.J."/>
            <person name="Ruiz-Trillo I."/>
            <person name="Lander E."/>
            <person name="Nusbaum C."/>
        </authorList>
    </citation>
    <scope>NUCLEOTIDE SEQUENCE [LARGE SCALE GENOMIC DNA]</scope>
    <source>
        <strain evidence="4 5">DAOM BR117</strain>
    </source>
</reference>
<dbReference type="GO" id="GO:0042393">
    <property type="term" value="F:histone binding"/>
    <property type="evidence" value="ECO:0007669"/>
    <property type="project" value="TreeGrafter"/>
</dbReference>
<dbReference type="InterPro" id="IPR050454">
    <property type="entry name" value="RTT106/SSRP1_HistChap/FACT"/>
</dbReference>
<dbReference type="Proteomes" id="UP000053201">
    <property type="component" value="Unassembled WGS sequence"/>
</dbReference>
<dbReference type="OrthoDB" id="75754at2759"/>
<feature type="region of interest" description="Disordered" evidence="2">
    <location>
        <begin position="308"/>
        <end position="408"/>
    </location>
</feature>
<feature type="compositionally biased region" description="Acidic residues" evidence="2">
    <location>
        <begin position="374"/>
        <end position="386"/>
    </location>
</feature>
<name>A0A0L0H6V6_SPIPD</name>
<comment type="similarity">
    <text evidence="1">Belongs to the RTT106 family.</text>
</comment>
<dbReference type="STRING" id="645134.A0A0L0H6V6"/>
<protein>
    <recommendedName>
        <fullName evidence="3">Histone chaperone RTT106/FACT complex subunit SPT16-like middle domain-containing protein</fullName>
    </recommendedName>
</protein>
<dbReference type="eggNOG" id="ENOG502R9PE">
    <property type="taxonomic scope" value="Eukaryota"/>
</dbReference>
<sequence length="496" mass="55081">MNTMDSVELEVLPEALRAEVTSLATSYPPAIPVLKHLVHLLFLNSPSPAPSSEQPAKKRKLDALEPASDDLHLHTIHDLSFISPARKKFSLRIHKNTFHLISPKDLGQTEASYLWKDIIYAFCVPTPNRAKPHWTICLMPAGEKDAIIFGFDDKSSNMKITDGATGEVTVLDKKESCKAHILQLLQKGTKRELVEPSARIFQARSRKGELHIDCYLKAREGQLFFLRTGILFGLRKPLLFFPFSDIAGLDIVSPTGRNFGLFLQRTPAEDDSETRSSPSSENYEFAMIDSAEAESVLLYIETYKNRFGEGSQTRNGANEESKPGSEDSQPEEAIDELEEEEDEDFMPSDEDEVAEEYDSDHNTDGEASSFAGSGDEEEEEWEDGSDENEKTIIPRNTLLSKPGAVPRLSHNAIDAVVGAVEEAFGIKQEADDDDQFDDDNKDGDDDDKEADESQGDESENDSPAGPRGMAALAAQIERERAERIGLPHGKLPLKRE</sequence>